<dbReference type="FunFam" id="1.10.300.10:FF:000002">
    <property type="entry name" value="Adenylosuccinate synthetase, chloroplastic"/>
    <property type="match status" value="1"/>
</dbReference>
<feature type="binding site" evidence="9">
    <location>
        <begin position="395"/>
        <end position="397"/>
    </location>
    <ligand>
        <name>GTP</name>
        <dbReference type="ChEBI" id="CHEBI:37565"/>
    </ligand>
</feature>
<dbReference type="SMART" id="SM00788">
    <property type="entry name" value="Adenylsucc_synt"/>
    <property type="match status" value="1"/>
</dbReference>
<comment type="similarity">
    <text evidence="9 11">Belongs to the adenylosuccinate synthetase family.</text>
</comment>
<keyword evidence="13" id="KW-1185">Reference proteome</keyword>
<feature type="binding site" evidence="9">
    <location>
        <position position="53"/>
    </location>
    <ligand>
        <name>Mg(2+)</name>
        <dbReference type="ChEBI" id="CHEBI:18420"/>
    </ligand>
</feature>
<dbReference type="EMBL" id="FNXT01000033">
    <property type="protein sequence ID" value="SZX59953.1"/>
    <property type="molecule type" value="Genomic_DNA"/>
</dbReference>
<dbReference type="GO" id="GO:0005525">
    <property type="term" value="F:GTP binding"/>
    <property type="evidence" value="ECO:0007669"/>
    <property type="project" value="UniProtKB-UniRule"/>
</dbReference>
<dbReference type="STRING" id="3088.A0A383V4S8"/>
<evidence type="ECO:0000256" key="10">
    <source>
        <dbReference type="PROSITE-ProRule" id="PRU10134"/>
    </source>
</evidence>
<comment type="cofactor">
    <cofactor evidence="9">
        <name>Mg(2+)</name>
        <dbReference type="ChEBI" id="CHEBI:18420"/>
    </cofactor>
    <text evidence="9">Binds 1 Mg(2+) ion per subunit.</text>
</comment>
<dbReference type="InterPro" id="IPR001114">
    <property type="entry name" value="Adenylosuccinate_synthetase"/>
</dbReference>
<evidence type="ECO:0000256" key="2">
    <source>
        <dbReference type="ARBA" id="ARBA00022598"/>
    </source>
</evidence>
<keyword evidence="9" id="KW-0934">Plastid</keyword>
<feature type="binding site" evidence="9">
    <location>
        <position position="80"/>
    </location>
    <ligand>
        <name>Mg(2+)</name>
        <dbReference type="ChEBI" id="CHEBI:18420"/>
    </ligand>
</feature>
<feature type="active site" description="Proton donor" evidence="9">
    <location>
        <position position="81"/>
    </location>
</feature>
<evidence type="ECO:0000256" key="4">
    <source>
        <dbReference type="ARBA" id="ARBA00022741"/>
    </source>
</evidence>
<dbReference type="GO" id="GO:0004019">
    <property type="term" value="F:adenylosuccinate synthase activity"/>
    <property type="evidence" value="ECO:0007669"/>
    <property type="project" value="UniProtKB-UniRule"/>
</dbReference>
<dbReference type="InterPro" id="IPR042111">
    <property type="entry name" value="Adenylosuccinate_synth_dom3"/>
</dbReference>
<dbReference type="UniPathway" id="UPA00075">
    <property type="reaction ID" value="UER00335"/>
</dbReference>
<evidence type="ECO:0000256" key="7">
    <source>
        <dbReference type="ARBA" id="ARBA00023134"/>
    </source>
</evidence>
<comment type="subunit">
    <text evidence="1 9">Homodimer.</text>
</comment>
<comment type="function">
    <text evidence="11">Plays an important role in the de novo pathway of purine nucleotide biosynthesis.</text>
</comment>
<dbReference type="PROSITE" id="PS00513">
    <property type="entry name" value="ADENYLOSUCCIN_SYN_2"/>
    <property type="match status" value="1"/>
</dbReference>
<dbReference type="GO" id="GO:0009507">
    <property type="term" value="C:chloroplast"/>
    <property type="evidence" value="ECO:0007669"/>
    <property type="project" value="UniProtKB-SubCell"/>
</dbReference>
<feature type="binding site" evidence="9">
    <location>
        <begin position="53"/>
        <end position="56"/>
    </location>
    <ligand>
        <name>IMP</name>
        <dbReference type="ChEBI" id="CHEBI:58053"/>
    </ligand>
</feature>
<feature type="active site" description="Proton acceptor" evidence="9">
    <location>
        <position position="53"/>
    </location>
</feature>
<evidence type="ECO:0000256" key="8">
    <source>
        <dbReference type="ARBA" id="ARBA00050432"/>
    </source>
</evidence>
<keyword evidence="6 9" id="KW-0460">Magnesium</keyword>
<keyword evidence="4 9" id="KW-0547">Nucleotide-binding</keyword>
<dbReference type="InterPro" id="IPR018220">
    <property type="entry name" value="Adenylosuccin_syn_GTP-bd"/>
</dbReference>
<proteinExistence type="inferred from homology"/>
<evidence type="ECO:0000313" key="12">
    <source>
        <dbReference type="EMBL" id="SZX59953.1"/>
    </source>
</evidence>
<keyword evidence="9" id="KW-0150">Chloroplast</keyword>
<dbReference type="Gene3D" id="1.10.300.10">
    <property type="entry name" value="Adenylosuccinate Synthetase, subunit A, domain 2"/>
    <property type="match status" value="2"/>
</dbReference>
<gene>
    <name evidence="9" type="primary">PURA</name>
    <name evidence="12" type="ORF">BQ4739_LOCUS548</name>
</gene>
<evidence type="ECO:0000256" key="9">
    <source>
        <dbReference type="HAMAP-Rule" id="MF_03125"/>
    </source>
</evidence>
<dbReference type="InterPro" id="IPR027417">
    <property type="entry name" value="P-loop_NTPase"/>
</dbReference>
<reference evidence="12 13" key="1">
    <citation type="submission" date="2016-10" db="EMBL/GenBank/DDBJ databases">
        <authorList>
            <person name="Cai Z."/>
        </authorList>
    </citation>
    <scope>NUCLEOTIDE SEQUENCE [LARGE SCALE GENOMIC DNA]</scope>
</reference>
<evidence type="ECO:0000256" key="5">
    <source>
        <dbReference type="ARBA" id="ARBA00022755"/>
    </source>
</evidence>
<feature type="binding site" evidence="9">
    <location>
        <begin position="78"/>
        <end position="81"/>
    </location>
    <ligand>
        <name>IMP</name>
        <dbReference type="ChEBI" id="CHEBI:58053"/>
    </ligand>
</feature>
<feature type="binding site" evidence="9">
    <location>
        <begin position="52"/>
        <end position="58"/>
    </location>
    <ligand>
        <name>GTP</name>
        <dbReference type="ChEBI" id="CHEBI:37565"/>
    </ligand>
</feature>
<evidence type="ECO:0000256" key="3">
    <source>
        <dbReference type="ARBA" id="ARBA00022723"/>
    </source>
</evidence>
<sequence length="490" mass="52969">MLAGQHRLQRPCSAHRAAVVRPCAVKRSRLSCRASSEPFPAQVCIVLGTQWGDEGKGKLVDILAQQYDVIARAQGGANAGHTIYDENGTKYALHLLPSGVLNKKAMNVIGNGVVVHVPGLFEEIAEMQEKGVNIDGRLLLSDRAHLLFDLHKEVDGAREAELAGFQGCRSGHLLFDLHKEVDGAREAELAGNKIGTTKRGIGPAYASKATRNGLRVSDLAHPDKFKAKLSALVTDAQKRFPDISYDVDAEVAAYEKYAERLQPYITDTVDYLDDAHSAGKRILIEGANATMLDVDHGTYPFVTSSNPSIGGIVTGLGMAPTKFQAIIGVAKAYTTRVGAGPYPTEIHGDLGEKVREVGREYGTTTGRPRRVGWLDVVALKYVCKINGFTHLNLTKLDVLDGLDEIKVGVGYKVNGKTLSSSMPASIEDLEAAEVVYETLPGWKQDISGVRSWADLPKAAQEYVQRVEDLVGVPIKWIGVGPGRDAIVIKN</sequence>
<dbReference type="Gene3D" id="3.90.170.10">
    <property type="entry name" value="Adenylosuccinate Synthetase, subunit A, domain 3"/>
    <property type="match status" value="1"/>
</dbReference>
<dbReference type="Gene3D" id="3.40.440.10">
    <property type="entry name" value="Adenylosuccinate Synthetase, subunit A, domain 1"/>
    <property type="match status" value="2"/>
</dbReference>
<feature type="binding site" evidence="9">
    <location>
        <begin position="478"/>
        <end position="480"/>
    </location>
    <ligand>
        <name>GTP</name>
        <dbReference type="ChEBI" id="CHEBI:37565"/>
    </ligand>
</feature>
<dbReference type="InterPro" id="IPR042110">
    <property type="entry name" value="Adenylosuccinate_synth_dom2"/>
</dbReference>
<accession>A0A383V4S8</accession>
<feature type="binding site" evidence="9">
    <location>
        <begin position="80"/>
        <end position="82"/>
    </location>
    <ligand>
        <name>GTP</name>
        <dbReference type="ChEBI" id="CHEBI:37565"/>
    </ligand>
</feature>
<dbReference type="GO" id="GO:0044208">
    <property type="term" value="P:'de novo' AMP biosynthetic process"/>
    <property type="evidence" value="ECO:0007669"/>
    <property type="project" value="UniProtKB-UniRule"/>
</dbReference>
<feature type="binding site" evidence="9">
    <location>
        <position position="197"/>
    </location>
    <ligand>
        <name>IMP</name>
        <dbReference type="ChEBI" id="CHEBI:58053"/>
    </ligand>
</feature>
<feature type="binding site" evidence="9">
    <location>
        <position position="303"/>
    </location>
    <ligand>
        <name>IMP</name>
        <dbReference type="ChEBI" id="CHEBI:58053"/>
    </ligand>
</feature>
<comment type="subcellular location">
    <subcellularLocation>
        <location evidence="9">Plastid</location>
        <location evidence="9">Chloroplast</location>
    </subcellularLocation>
</comment>
<keyword evidence="5 9" id="KW-0658">Purine biosynthesis</keyword>
<dbReference type="GO" id="GO:0000287">
    <property type="term" value="F:magnesium ion binding"/>
    <property type="evidence" value="ECO:0007669"/>
    <property type="project" value="UniProtKB-UniRule"/>
</dbReference>
<dbReference type="HAMAP" id="MF_00011">
    <property type="entry name" value="Adenylosucc_synth"/>
    <property type="match status" value="1"/>
</dbReference>
<name>A0A383V4S8_TETOB</name>
<comment type="pathway">
    <text evidence="9 11">Purine metabolism; AMP biosynthesis via de novo pathway; AMP from IMP: step 1/2.</text>
</comment>
<evidence type="ECO:0000313" key="13">
    <source>
        <dbReference type="Proteomes" id="UP000256970"/>
    </source>
</evidence>
<dbReference type="NCBIfam" id="NF002223">
    <property type="entry name" value="PRK01117.1"/>
    <property type="match status" value="1"/>
</dbReference>
<evidence type="ECO:0000256" key="11">
    <source>
        <dbReference type="RuleBase" id="RU000520"/>
    </source>
</evidence>
<dbReference type="PROSITE" id="PS01266">
    <property type="entry name" value="ADENYLOSUCCIN_SYN_1"/>
    <property type="match status" value="1"/>
</dbReference>
<feature type="binding site" evidence="9">
    <location>
        <position position="211"/>
    </location>
    <ligand>
        <name>IMP</name>
        <dbReference type="ChEBI" id="CHEBI:58053"/>
        <note>ligand shared between dimeric partners</note>
    </ligand>
</feature>
<keyword evidence="2 9" id="KW-0436">Ligase</keyword>
<comment type="catalytic activity">
    <reaction evidence="8 9 11">
        <text>IMP + L-aspartate + GTP = N(6)-(1,2-dicarboxyethyl)-AMP + GDP + phosphate + 2 H(+)</text>
        <dbReference type="Rhea" id="RHEA:15753"/>
        <dbReference type="ChEBI" id="CHEBI:15378"/>
        <dbReference type="ChEBI" id="CHEBI:29991"/>
        <dbReference type="ChEBI" id="CHEBI:37565"/>
        <dbReference type="ChEBI" id="CHEBI:43474"/>
        <dbReference type="ChEBI" id="CHEBI:57567"/>
        <dbReference type="ChEBI" id="CHEBI:58053"/>
        <dbReference type="ChEBI" id="CHEBI:58189"/>
        <dbReference type="EC" id="6.3.4.4"/>
    </reaction>
</comment>
<dbReference type="FunFam" id="3.90.170.10:FF:000001">
    <property type="entry name" value="Adenylosuccinate synthetase"/>
    <property type="match status" value="1"/>
</dbReference>
<feature type="binding site" evidence="9">
    <location>
        <position position="367"/>
    </location>
    <ligand>
        <name>IMP</name>
        <dbReference type="ChEBI" id="CHEBI:58053"/>
    </ligand>
</feature>
<evidence type="ECO:0000256" key="1">
    <source>
        <dbReference type="ARBA" id="ARBA00011738"/>
    </source>
</evidence>
<dbReference type="CDD" id="cd03108">
    <property type="entry name" value="AdSS"/>
    <property type="match status" value="1"/>
</dbReference>
<organism evidence="12 13">
    <name type="scientific">Tetradesmus obliquus</name>
    <name type="common">Green alga</name>
    <name type="synonym">Acutodesmus obliquus</name>
    <dbReference type="NCBI Taxonomy" id="3088"/>
    <lineage>
        <taxon>Eukaryota</taxon>
        <taxon>Viridiplantae</taxon>
        <taxon>Chlorophyta</taxon>
        <taxon>core chlorophytes</taxon>
        <taxon>Chlorophyceae</taxon>
        <taxon>CS clade</taxon>
        <taxon>Sphaeropleales</taxon>
        <taxon>Scenedesmaceae</taxon>
        <taxon>Tetradesmus</taxon>
    </lineage>
</organism>
<dbReference type="PANTHER" id="PTHR11846:SF0">
    <property type="entry name" value="ADENYLOSUCCINATE SYNTHETASE"/>
    <property type="match status" value="1"/>
</dbReference>
<comment type="function">
    <text evidence="9">Plays an important role in the de novo pathway and in the salvage pathway of purine nucleotide biosynthesis. Catalyzes the first commited step in the biosynthesis of AMP from IMP.</text>
</comment>
<protein>
    <recommendedName>
        <fullName evidence="9">Adenylosuccinate synthetase, chloroplastic</fullName>
        <shortName evidence="9">AMPSase</shortName>
        <shortName evidence="9">AdSS</shortName>
        <ecNumber evidence="9">6.3.4.4</ecNumber>
    </recommendedName>
    <alternativeName>
        <fullName evidence="9">IMP--aspartate ligase</fullName>
    </alternativeName>
</protein>
<keyword evidence="7 9" id="KW-0342">GTP-binding</keyword>
<evidence type="ECO:0000256" key="6">
    <source>
        <dbReference type="ARBA" id="ARBA00022842"/>
    </source>
</evidence>
<dbReference type="SUPFAM" id="SSF52540">
    <property type="entry name" value="P-loop containing nucleoside triphosphate hydrolases"/>
    <property type="match status" value="2"/>
</dbReference>
<feature type="binding site" evidence="9">
    <location>
        <position position="288"/>
    </location>
    <ligand>
        <name>IMP</name>
        <dbReference type="ChEBI" id="CHEBI:58053"/>
    </ligand>
</feature>
<dbReference type="AlphaFoldDB" id="A0A383V4S8"/>
<feature type="binding site" evidence="9">
    <location>
        <begin position="363"/>
        <end position="369"/>
    </location>
    <ligand>
        <name>substrate</name>
    </ligand>
</feature>
<dbReference type="EC" id="6.3.4.4" evidence="9"/>
<feature type="binding site" evidence="9">
    <location>
        <position position="369"/>
    </location>
    <ligand>
        <name>GTP</name>
        <dbReference type="ChEBI" id="CHEBI:37565"/>
    </ligand>
</feature>
<feature type="active site" evidence="10">
    <location>
        <position position="208"/>
    </location>
</feature>
<dbReference type="GO" id="GO:0046040">
    <property type="term" value="P:IMP metabolic process"/>
    <property type="evidence" value="ECO:0007669"/>
    <property type="project" value="TreeGrafter"/>
</dbReference>
<keyword evidence="3 9" id="KW-0479">Metal-binding</keyword>
<dbReference type="InterPro" id="IPR033128">
    <property type="entry name" value="Adenylosuccin_syn_Lys_AS"/>
</dbReference>
<dbReference type="InterPro" id="IPR042109">
    <property type="entry name" value="Adenylosuccinate_synth_dom1"/>
</dbReference>
<dbReference type="PANTHER" id="PTHR11846">
    <property type="entry name" value="ADENYLOSUCCINATE SYNTHETASE"/>
    <property type="match status" value="1"/>
</dbReference>
<dbReference type="Proteomes" id="UP000256970">
    <property type="component" value="Unassembled WGS sequence"/>
</dbReference>
<dbReference type="Pfam" id="PF00709">
    <property type="entry name" value="Adenylsucc_synt"/>
    <property type="match status" value="2"/>
</dbReference>